<dbReference type="EMBL" id="LNQE01000348">
    <property type="protein sequence ID" value="KUG27234.1"/>
    <property type="molecule type" value="Genomic_DNA"/>
</dbReference>
<dbReference type="AlphaFoldDB" id="A0A0W8G2I5"/>
<gene>
    <name evidence="1" type="ORF">ASZ90_002921</name>
</gene>
<name>A0A0W8G2I5_9ZZZZ</name>
<comment type="caution">
    <text evidence="1">The sequence shown here is derived from an EMBL/GenBank/DDBJ whole genome shotgun (WGS) entry which is preliminary data.</text>
</comment>
<protein>
    <submittedName>
        <fullName evidence="1">Uncharacterized protein</fullName>
    </submittedName>
</protein>
<organism evidence="1">
    <name type="scientific">hydrocarbon metagenome</name>
    <dbReference type="NCBI Taxonomy" id="938273"/>
    <lineage>
        <taxon>unclassified sequences</taxon>
        <taxon>metagenomes</taxon>
        <taxon>ecological metagenomes</taxon>
    </lineage>
</organism>
<reference evidence="1" key="1">
    <citation type="journal article" date="2015" name="Proc. Natl. Acad. Sci. U.S.A.">
        <title>Networks of energetic and metabolic interactions define dynamics in microbial communities.</title>
        <authorList>
            <person name="Embree M."/>
            <person name="Liu J.K."/>
            <person name="Al-Bassam M.M."/>
            <person name="Zengler K."/>
        </authorList>
    </citation>
    <scope>NUCLEOTIDE SEQUENCE</scope>
</reference>
<sequence length="85" mass="9309">MAKQEIKKVNGVVTAFFAHTGHITKAEAQEMSGLDASHFEEVYSKAAKLFDKIDGDKNTKVNKLLDHLAAEVDEYMKKISGVGIA</sequence>
<accession>A0A0W8G2I5</accession>
<evidence type="ECO:0000313" key="1">
    <source>
        <dbReference type="EMBL" id="KUG27234.1"/>
    </source>
</evidence>
<proteinExistence type="predicted"/>